<evidence type="ECO:0000256" key="1">
    <source>
        <dbReference type="ARBA" id="ARBA00004651"/>
    </source>
</evidence>
<evidence type="ECO:0000256" key="3">
    <source>
        <dbReference type="ARBA" id="ARBA00022475"/>
    </source>
</evidence>
<feature type="transmembrane region" description="Helical" evidence="8">
    <location>
        <begin position="378"/>
        <end position="395"/>
    </location>
</feature>
<dbReference type="STRING" id="1855912.LuPra_03574"/>
<keyword evidence="7" id="KW-0808">Transferase</keyword>
<evidence type="ECO:0000256" key="2">
    <source>
        <dbReference type="ARBA" id="ARBA00010323"/>
    </source>
</evidence>
<feature type="transmembrane region" description="Helical" evidence="8">
    <location>
        <begin position="5"/>
        <end position="22"/>
    </location>
</feature>
<dbReference type="InterPro" id="IPR004299">
    <property type="entry name" value="MBOAT_fam"/>
</dbReference>
<feature type="transmembrane region" description="Helical" evidence="8">
    <location>
        <begin position="88"/>
        <end position="107"/>
    </location>
</feature>
<keyword evidence="4 8" id="KW-0812">Transmembrane</keyword>
<organism evidence="9 10">
    <name type="scientific">Luteitalea pratensis</name>
    <dbReference type="NCBI Taxonomy" id="1855912"/>
    <lineage>
        <taxon>Bacteria</taxon>
        <taxon>Pseudomonadati</taxon>
        <taxon>Acidobacteriota</taxon>
        <taxon>Vicinamibacteria</taxon>
        <taxon>Vicinamibacterales</taxon>
        <taxon>Vicinamibacteraceae</taxon>
        <taxon>Luteitalea</taxon>
    </lineage>
</organism>
<proteinExistence type="inferred from homology"/>
<gene>
    <name evidence="9" type="ORF">LuPra_03574</name>
</gene>
<evidence type="ECO:0000313" key="10">
    <source>
        <dbReference type="Proteomes" id="UP000076079"/>
    </source>
</evidence>
<dbReference type="InterPro" id="IPR028362">
    <property type="entry name" value="AlgI"/>
</dbReference>
<name>A0A143PRA4_LUTPR</name>
<dbReference type="OrthoDB" id="9805788at2"/>
<protein>
    <submittedName>
        <fullName evidence="9">D-alanyl-lipoteichoic acid biosynthesis protein DltB</fullName>
    </submittedName>
</protein>
<keyword evidence="5 8" id="KW-1133">Transmembrane helix</keyword>
<evidence type="ECO:0000256" key="6">
    <source>
        <dbReference type="ARBA" id="ARBA00023136"/>
    </source>
</evidence>
<dbReference type="InterPro" id="IPR024194">
    <property type="entry name" value="Ac/AlaTfrase_AlgI/DltB"/>
</dbReference>
<comment type="subcellular location">
    <subcellularLocation>
        <location evidence="1">Cell membrane</location>
        <topology evidence="1">Multi-pass membrane protein</topology>
    </subcellularLocation>
</comment>
<evidence type="ECO:0000313" key="9">
    <source>
        <dbReference type="EMBL" id="AMY10344.1"/>
    </source>
</evidence>
<evidence type="ECO:0000256" key="4">
    <source>
        <dbReference type="ARBA" id="ARBA00022692"/>
    </source>
</evidence>
<feature type="transmembrane region" description="Helical" evidence="8">
    <location>
        <begin position="321"/>
        <end position="342"/>
    </location>
</feature>
<keyword evidence="10" id="KW-1185">Reference proteome</keyword>
<evidence type="ECO:0000256" key="8">
    <source>
        <dbReference type="SAM" id="Phobius"/>
    </source>
</evidence>
<feature type="transmembrane region" description="Helical" evidence="8">
    <location>
        <begin position="42"/>
        <end position="60"/>
    </location>
</feature>
<dbReference type="Proteomes" id="UP000076079">
    <property type="component" value="Chromosome"/>
</dbReference>
<dbReference type="PANTHER" id="PTHR13285:SF18">
    <property type="entry name" value="PROTEIN-CYSTEINE N-PALMITOYLTRANSFERASE RASP"/>
    <property type="match status" value="1"/>
</dbReference>
<feature type="transmembrane region" description="Helical" evidence="8">
    <location>
        <begin position="119"/>
        <end position="143"/>
    </location>
</feature>
<reference evidence="10" key="2">
    <citation type="submission" date="2016-04" db="EMBL/GenBank/DDBJ databases">
        <title>First Complete Genome Sequence of a Subdivision 6 Acidobacterium.</title>
        <authorList>
            <person name="Huang S."/>
            <person name="Vieira S."/>
            <person name="Bunk B."/>
            <person name="Riedel T."/>
            <person name="Sproeer C."/>
            <person name="Overmann J."/>
        </authorList>
    </citation>
    <scope>NUCLEOTIDE SEQUENCE [LARGE SCALE GENOMIC DNA]</scope>
    <source>
        <strain evidence="10">DSM 100886 HEG_-6_39</strain>
    </source>
</reference>
<dbReference type="GO" id="GO:0042121">
    <property type="term" value="P:alginic acid biosynthetic process"/>
    <property type="evidence" value="ECO:0007669"/>
    <property type="project" value="InterPro"/>
</dbReference>
<dbReference type="PANTHER" id="PTHR13285">
    <property type="entry name" value="ACYLTRANSFERASE"/>
    <property type="match status" value="1"/>
</dbReference>
<dbReference type="GO" id="GO:0016746">
    <property type="term" value="F:acyltransferase activity"/>
    <property type="evidence" value="ECO:0007669"/>
    <property type="project" value="UniProtKB-KW"/>
</dbReference>
<dbReference type="RefSeq" id="WP_110171991.1">
    <property type="nucleotide sequence ID" value="NZ_CP015136.1"/>
</dbReference>
<dbReference type="KEGG" id="abac:LuPra_03574"/>
<accession>A0A143PRA4</accession>
<comment type="similarity">
    <text evidence="2 7">Belongs to the membrane-bound acyltransferase family.</text>
</comment>
<evidence type="ECO:0000256" key="7">
    <source>
        <dbReference type="PIRNR" id="PIRNR016636"/>
    </source>
</evidence>
<dbReference type="InterPro" id="IPR051085">
    <property type="entry name" value="MB_O-acyltransferase"/>
</dbReference>
<feature type="transmembrane region" description="Helical" evidence="8">
    <location>
        <begin position="423"/>
        <end position="445"/>
    </location>
</feature>
<evidence type="ECO:0000256" key="5">
    <source>
        <dbReference type="ARBA" id="ARBA00022989"/>
    </source>
</evidence>
<reference evidence="9 10" key="1">
    <citation type="journal article" date="2016" name="Genome Announc.">
        <title>First Complete Genome Sequence of a Subdivision 6 Acidobacterium Strain.</title>
        <authorList>
            <person name="Huang S."/>
            <person name="Vieira S."/>
            <person name="Bunk B."/>
            <person name="Riedel T."/>
            <person name="Sproer C."/>
            <person name="Overmann J."/>
        </authorList>
    </citation>
    <scope>NUCLEOTIDE SEQUENCE [LARGE SCALE GENOMIC DNA]</scope>
    <source>
        <strain evidence="10">DSM 100886 HEG_-6_39</strain>
    </source>
</reference>
<keyword evidence="3 7" id="KW-1003">Cell membrane</keyword>
<dbReference type="PIRSF" id="PIRSF016636">
    <property type="entry name" value="AlgI_DltB"/>
    <property type="match status" value="1"/>
</dbReference>
<dbReference type="EMBL" id="CP015136">
    <property type="protein sequence ID" value="AMY10344.1"/>
    <property type="molecule type" value="Genomic_DNA"/>
</dbReference>
<dbReference type="Pfam" id="PF03062">
    <property type="entry name" value="MBOAT"/>
    <property type="match status" value="1"/>
</dbReference>
<feature type="transmembrane region" description="Helical" evidence="8">
    <location>
        <begin position="465"/>
        <end position="483"/>
    </location>
</feature>
<dbReference type="PIRSF" id="PIRSF500217">
    <property type="entry name" value="AlgI"/>
    <property type="match status" value="1"/>
</dbReference>
<keyword evidence="7" id="KW-0012">Acyltransferase</keyword>
<dbReference type="AlphaFoldDB" id="A0A143PRA4"/>
<sequence length="496" mass="56842">MTFHSLDYVVFFLVVSAVYWRLSHHWQNRFLLGASYLFYGWFEPWFCLLLAGTTLVDWFAGLKMDPDPAVDDATYARPDAQVRARRRWWLVLSLISNLSVLGFFKYFNFFVDSAQAGLAALGLNTSLPVLQVVLPVGISFYTFQSLSYTIDVYRGRLRACRSLLDFALFVAFFPQLVAGPIERAEALVPRVLSSRVFNLVVARDALVLMAWGFFKKLVIADNVGVIANRVFSMKDPGFEMLWAGVFAFGVQIYADFSAYTDIARGTARWLGFDLMKNFDHPYVAVSPSDFWRRWHISLSSWFRDYLYIPLGGSRHGLPRTLLNVMITFVISGLWHGAAWNFVLWGTFHGLLLVGERTWRALRGVSRHGRHRLPLWRALPQWAAMFVLVHIGWLMFREGDAARLWRDVMLVPGTAPLAERQAGLYLFLISFTLSLPLWAHSLWTVWHGRSYSDRPAVREIEVPATTVAWQALAIGIMFATILVLRSRTSLDFIYFAF</sequence>
<dbReference type="GO" id="GO:0005886">
    <property type="term" value="C:plasma membrane"/>
    <property type="evidence" value="ECO:0007669"/>
    <property type="project" value="UniProtKB-SubCell"/>
</dbReference>
<dbReference type="PATRIC" id="fig|1813736.3.peg.3782"/>
<keyword evidence="6 7" id="KW-0472">Membrane</keyword>